<keyword evidence="4 7" id="KW-0799">Topoisomerase</keyword>
<dbReference type="Gene3D" id="3.90.199.10">
    <property type="entry name" value="Topoisomerase II, domain 5"/>
    <property type="match status" value="1"/>
</dbReference>
<dbReference type="GO" id="GO:0009330">
    <property type="term" value="C:DNA topoisomerase type II (double strand cut, ATP-hydrolyzing) complex"/>
    <property type="evidence" value="ECO:0007669"/>
    <property type="project" value="TreeGrafter"/>
</dbReference>
<dbReference type="PANTHER" id="PTHR43493">
    <property type="entry name" value="DNA GYRASE/TOPOISOMERASE SUBUNIT A"/>
    <property type="match status" value="1"/>
</dbReference>
<comment type="similarity">
    <text evidence="2">Belongs to the type II topoisomerase GyrA/ParC subunit family.</text>
</comment>
<dbReference type="Gene3D" id="2.120.10.90">
    <property type="entry name" value="DNA gyrase/topoisomerase IV, subunit A, C-terminal"/>
    <property type="match status" value="1"/>
</dbReference>
<dbReference type="Gene3D" id="1.10.268.10">
    <property type="entry name" value="Topoisomerase, domain 3"/>
    <property type="match status" value="1"/>
</dbReference>
<dbReference type="SUPFAM" id="SSF56719">
    <property type="entry name" value="Type II DNA topoisomerase"/>
    <property type="match status" value="1"/>
</dbReference>
<dbReference type="Proteomes" id="UP000006919">
    <property type="component" value="Plasmid pRUMAL01"/>
</dbReference>
<dbReference type="InterPro" id="IPR006691">
    <property type="entry name" value="GyrA/parC_rep"/>
</dbReference>
<dbReference type="GO" id="GO:0006265">
    <property type="term" value="P:DNA topological change"/>
    <property type="evidence" value="ECO:0007669"/>
    <property type="project" value="UniProtKB-UniRule"/>
</dbReference>
<evidence type="ECO:0000256" key="3">
    <source>
        <dbReference type="ARBA" id="ARBA00012895"/>
    </source>
</evidence>
<proteinExistence type="inferred from homology"/>
<protein>
    <recommendedName>
        <fullName evidence="3">DNA topoisomerase (ATP-hydrolyzing)</fullName>
        <ecNumber evidence="3">5.6.2.2</ecNumber>
    </recommendedName>
</protein>
<keyword evidence="9" id="KW-0614">Plasmid</keyword>
<accession>E6UJV7</accession>
<dbReference type="Gene3D" id="3.30.1360.40">
    <property type="match status" value="1"/>
</dbReference>
<evidence type="ECO:0000256" key="4">
    <source>
        <dbReference type="ARBA" id="ARBA00023029"/>
    </source>
</evidence>
<comment type="catalytic activity">
    <reaction evidence="1 7">
        <text>ATP-dependent breakage, passage and rejoining of double-stranded DNA.</text>
        <dbReference type="EC" id="5.6.2.2"/>
    </reaction>
</comment>
<dbReference type="Pfam" id="PF00521">
    <property type="entry name" value="DNA_topoisoIV"/>
    <property type="match status" value="1"/>
</dbReference>
<dbReference type="InterPro" id="IPR050220">
    <property type="entry name" value="Type_II_DNA_Topoisomerases"/>
</dbReference>
<dbReference type="GO" id="GO:0034335">
    <property type="term" value="F:DNA negative supercoiling activity"/>
    <property type="evidence" value="ECO:0007669"/>
    <property type="project" value="UniProtKB-ARBA"/>
</dbReference>
<dbReference type="EC" id="5.6.2.2" evidence="3"/>
<geneLocation type="plasmid" evidence="9 10">
    <name>pRUMAL01</name>
</geneLocation>
<evidence type="ECO:0000256" key="1">
    <source>
        <dbReference type="ARBA" id="ARBA00000185"/>
    </source>
</evidence>
<feature type="active site" description="O-(5'-phospho-DNA)-tyrosine intermediate" evidence="7">
    <location>
        <position position="133"/>
    </location>
</feature>
<evidence type="ECO:0000256" key="5">
    <source>
        <dbReference type="ARBA" id="ARBA00023125"/>
    </source>
</evidence>
<feature type="domain" description="Topo IIA-type catalytic" evidence="8">
    <location>
        <begin position="45"/>
        <end position="509"/>
    </location>
</feature>
<dbReference type="GO" id="GO:0003677">
    <property type="term" value="F:DNA binding"/>
    <property type="evidence" value="ECO:0007669"/>
    <property type="project" value="UniProtKB-UniRule"/>
</dbReference>
<name>E6UJV7_RUMA7</name>
<dbReference type="InterPro" id="IPR035516">
    <property type="entry name" value="Gyrase/topoIV_suA_C"/>
</dbReference>
<dbReference type="Pfam" id="PF03989">
    <property type="entry name" value="DNA_gyraseA_C"/>
    <property type="match status" value="2"/>
</dbReference>
<dbReference type="InterPro" id="IPR013760">
    <property type="entry name" value="Topo_IIA-like_dom_sf"/>
</dbReference>
<evidence type="ECO:0000313" key="9">
    <source>
        <dbReference type="EMBL" id="ADU23953.1"/>
    </source>
</evidence>
<organism evidence="9 10">
    <name type="scientific">Ruminococcus albus (strain ATCC 27210 / DSM 20455 / JCM 14654 / NCDO 2250 / 7)</name>
    <dbReference type="NCBI Taxonomy" id="697329"/>
    <lineage>
        <taxon>Bacteria</taxon>
        <taxon>Bacillati</taxon>
        <taxon>Bacillota</taxon>
        <taxon>Clostridia</taxon>
        <taxon>Eubacteriales</taxon>
        <taxon>Oscillospiraceae</taxon>
        <taxon>Ruminococcus</taxon>
    </lineage>
</organism>
<reference evidence="10" key="1">
    <citation type="journal article" date="2011" name="J. Bacteriol.">
        <title>Complete genome of the cellulolytic ruminal bacterium Ruminococcus albus 7.</title>
        <authorList>
            <person name="Suen G."/>
            <person name="Stevenson D.M."/>
            <person name="Bruce D.C."/>
            <person name="Chertkov O."/>
            <person name="Copeland A."/>
            <person name="Cheng J.F."/>
            <person name="Detter C."/>
            <person name="Detter J.C."/>
            <person name="Goodwin L.A."/>
            <person name="Han C.S."/>
            <person name="Hauser L.J."/>
            <person name="Ivanova N.N."/>
            <person name="Kyrpides N.C."/>
            <person name="Land M.L."/>
            <person name="Lapidus A."/>
            <person name="Lucas S."/>
            <person name="Ovchinnikova G."/>
            <person name="Pitluck S."/>
            <person name="Tapia R."/>
            <person name="Woyke T."/>
            <person name="Boyum J."/>
            <person name="Mead D."/>
            <person name="Weimer P.J."/>
        </authorList>
    </citation>
    <scope>NUCLEOTIDE SEQUENCE [LARGE SCALE GENOMIC DNA]</scope>
    <source>
        <strain evidence="10">ATCC 27210 / DSM 20455 / JCM 14654 / NCDO 2250 / 7</strain>
        <plasmid evidence="10">pRUMAL01</plasmid>
    </source>
</reference>
<dbReference type="PANTHER" id="PTHR43493:SF5">
    <property type="entry name" value="DNA GYRASE SUBUNIT A, CHLOROPLASTIC_MITOCHONDRIAL"/>
    <property type="match status" value="1"/>
</dbReference>
<dbReference type="GO" id="GO:0005524">
    <property type="term" value="F:ATP binding"/>
    <property type="evidence" value="ECO:0007669"/>
    <property type="project" value="InterPro"/>
</dbReference>
<dbReference type="SMART" id="SM00434">
    <property type="entry name" value="TOP4c"/>
    <property type="match status" value="1"/>
</dbReference>
<sequence length="729" mass="83392">MPRKKAETAVIDRTGYDEHMRDIVVSEVLTENYMPYAMSVIKSRALPEIDGFKPAHRKLLYTMYQMKLFDKKTKCANIVGQTMQYNPHGDSSIYETLVRLTEDNESLLTPLISSKGNFGKHYSRDMAYAAYRYTEAGFTKIAAELFEGINKNAVDMADNFDATKKEPVLLPTSFPNILAMPTLGIAVGMASNIASFNLKELCEATIEYIKDPKTDILDIMPGPDFSTGGDILFDRDEMDKIYRTGKGSIVVRSKYTVDKKNRRIEIREIPYSTTTEAIIENVISLCKSKRIMDIDDIRDDTDKNGLLITIEYKRSADPDEIMNKLYSLTPLQDTFSCNFTMLINNNPVVLGVYGILDEWIKFRTECIKRELTYDLEIFRKKLHLMEGLQKILLNIDKAIKIIRGTKLDKDVIPNLMKGFDIDKTQAEYITEIRLRNINEEWILDRTKEIEKIKEDIKKNETIISSDKALKKQIIKKLKEIANKEDYIKPRKTTINTEVKVEKVTVIEEVKNYDVKIIISEHGYVKKVPTSTYKEDTEYKLKDDDRILKIIDAQNIGEVLTFTDKGVVYKTKISDIEVCKAGEFGTFIRSAAEIPDDEKTVFITATGDFSGNMIVVFENGKVAKFPLNVYETKQNRKKLINAFYTNVKPVAFYHVLEDVNIKMKSDGGKLLIFNSEMINLKNSKTTQGTQVMKLPKETKILKSRIIEELDKKSSKIVVKSIPASGFSRKK</sequence>
<keyword evidence="6 7" id="KW-0413">Isomerase</keyword>
<dbReference type="OrthoDB" id="9806486at2"/>
<evidence type="ECO:0000256" key="7">
    <source>
        <dbReference type="PROSITE-ProRule" id="PRU01384"/>
    </source>
</evidence>
<dbReference type="eggNOG" id="COG0188">
    <property type="taxonomic scope" value="Bacteria"/>
</dbReference>
<dbReference type="InterPro" id="IPR013757">
    <property type="entry name" value="Topo_IIA_A_a_sf"/>
</dbReference>
<dbReference type="InterPro" id="IPR002205">
    <property type="entry name" value="Topo_IIA_dom_A"/>
</dbReference>
<dbReference type="InterPro" id="IPR013758">
    <property type="entry name" value="Topo_IIA_A/C_ab"/>
</dbReference>
<dbReference type="HOGENOM" id="CLU_002977_9_0_9"/>
<dbReference type="KEGG" id="ral:Rumal_3508"/>
<dbReference type="EMBL" id="CP002404">
    <property type="protein sequence ID" value="ADU23953.1"/>
    <property type="molecule type" value="Genomic_DNA"/>
</dbReference>
<dbReference type="PROSITE" id="PS52040">
    <property type="entry name" value="TOPO_IIA"/>
    <property type="match status" value="1"/>
</dbReference>
<evidence type="ECO:0000313" key="10">
    <source>
        <dbReference type="Proteomes" id="UP000006919"/>
    </source>
</evidence>
<evidence type="ECO:0000259" key="8">
    <source>
        <dbReference type="PROSITE" id="PS52040"/>
    </source>
</evidence>
<dbReference type="AlphaFoldDB" id="E6UJV7"/>
<dbReference type="GO" id="GO:0005737">
    <property type="term" value="C:cytoplasm"/>
    <property type="evidence" value="ECO:0007669"/>
    <property type="project" value="TreeGrafter"/>
</dbReference>
<keyword evidence="5 7" id="KW-0238">DNA-binding</keyword>
<gene>
    <name evidence="9" type="ordered locus">Rumal_3508</name>
</gene>
<dbReference type="SUPFAM" id="SSF101904">
    <property type="entry name" value="GyrA/ParC C-terminal domain-like"/>
    <property type="match status" value="1"/>
</dbReference>
<evidence type="ECO:0000256" key="2">
    <source>
        <dbReference type="ARBA" id="ARBA00008263"/>
    </source>
</evidence>
<evidence type="ECO:0000256" key="6">
    <source>
        <dbReference type="ARBA" id="ARBA00023235"/>
    </source>
</evidence>
<dbReference type="RefSeq" id="WP_013483502.1">
    <property type="nucleotide sequence ID" value="NC_014824.1"/>
</dbReference>